<dbReference type="PANTHER" id="PTHR43484">
    <property type="match status" value="1"/>
</dbReference>
<dbReference type="Gene3D" id="2.30.330.10">
    <property type="entry name" value="SpoA-like"/>
    <property type="match status" value="1"/>
</dbReference>
<dbReference type="PRINTS" id="PR00956">
    <property type="entry name" value="FLGMOTORFLIN"/>
</dbReference>
<dbReference type="EMBL" id="FRAU01000010">
    <property type="protein sequence ID" value="SHL01017.1"/>
    <property type="molecule type" value="Genomic_DNA"/>
</dbReference>
<dbReference type="InterPro" id="IPR001172">
    <property type="entry name" value="FliN_T3SS_HrcQb"/>
</dbReference>
<dbReference type="GO" id="GO:0071973">
    <property type="term" value="P:bacterial-type flagellum-dependent cell motility"/>
    <property type="evidence" value="ECO:0007669"/>
    <property type="project" value="InterPro"/>
</dbReference>
<keyword evidence="7" id="KW-0472">Membrane</keyword>
<keyword evidence="11" id="KW-0966">Cell projection</keyword>
<gene>
    <name evidence="11" type="ORF">SAMN04488087_2504</name>
</gene>
<evidence type="ECO:0000256" key="4">
    <source>
        <dbReference type="ARBA" id="ARBA00022475"/>
    </source>
</evidence>
<keyword evidence="11" id="KW-0282">Flagellum</keyword>
<evidence type="ECO:0000313" key="12">
    <source>
        <dbReference type="Proteomes" id="UP000185812"/>
    </source>
</evidence>
<organism evidence="11 12">
    <name type="scientific">Rhodothermus profundi</name>
    <dbReference type="NCBI Taxonomy" id="633813"/>
    <lineage>
        <taxon>Bacteria</taxon>
        <taxon>Pseudomonadati</taxon>
        <taxon>Rhodothermota</taxon>
        <taxon>Rhodothermia</taxon>
        <taxon>Rhodothermales</taxon>
        <taxon>Rhodothermaceae</taxon>
        <taxon>Rhodothermus</taxon>
    </lineage>
</organism>
<feature type="domain" description="Flagellar motor switch protein FliN-like C-terminal" evidence="10">
    <location>
        <begin position="214"/>
        <end position="284"/>
    </location>
</feature>
<dbReference type="InterPro" id="IPR036429">
    <property type="entry name" value="SpoA-like_sf"/>
</dbReference>
<dbReference type="RefSeq" id="WP_072716309.1">
    <property type="nucleotide sequence ID" value="NZ_FRAU01000010.1"/>
</dbReference>
<evidence type="ECO:0000256" key="3">
    <source>
        <dbReference type="ARBA" id="ARBA00021897"/>
    </source>
</evidence>
<keyword evidence="12" id="KW-1185">Reference proteome</keyword>
<evidence type="ECO:0000256" key="2">
    <source>
        <dbReference type="ARBA" id="ARBA00009226"/>
    </source>
</evidence>
<comment type="similarity">
    <text evidence="2">Belongs to the FliN/MopA/SpaO family.</text>
</comment>
<name>A0A1M6X4S0_9BACT</name>
<dbReference type="SUPFAM" id="SSF101801">
    <property type="entry name" value="Surface presentation of antigens (SPOA)"/>
    <property type="match status" value="1"/>
</dbReference>
<evidence type="ECO:0000256" key="9">
    <source>
        <dbReference type="SAM" id="MobiDB-lite"/>
    </source>
</evidence>
<evidence type="ECO:0000313" key="11">
    <source>
        <dbReference type="EMBL" id="SHL01017.1"/>
    </source>
</evidence>
<evidence type="ECO:0000256" key="6">
    <source>
        <dbReference type="ARBA" id="ARBA00022779"/>
    </source>
</evidence>
<dbReference type="InterPro" id="IPR012826">
    <property type="entry name" value="FliN"/>
</dbReference>
<feature type="compositionally biased region" description="Low complexity" evidence="9">
    <location>
        <begin position="164"/>
        <end position="187"/>
    </location>
</feature>
<dbReference type="GO" id="GO:0003774">
    <property type="term" value="F:cytoskeletal motor activity"/>
    <property type="evidence" value="ECO:0007669"/>
    <property type="project" value="InterPro"/>
</dbReference>
<proteinExistence type="inferred from homology"/>
<dbReference type="InterPro" id="IPR001543">
    <property type="entry name" value="FliN-like_C"/>
</dbReference>
<dbReference type="InterPro" id="IPR051469">
    <property type="entry name" value="FliN/MopA/SpaO"/>
</dbReference>
<feature type="region of interest" description="Disordered" evidence="9">
    <location>
        <begin position="164"/>
        <end position="190"/>
    </location>
</feature>
<dbReference type="GO" id="GO:0009425">
    <property type="term" value="C:bacterial-type flagellum basal body"/>
    <property type="evidence" value="ECO:0007669"/>
    <property type="project" value="InterPro"/>
</dbReference>
<dbReference type="OrthoDB" id="9773459at2"/>
<dbReference type="GO" id="GO:0006935">
    <property type="term" value="P:chemotaxis"/>
    <property type="evidence" value="ECO:0007669"/>
    <property type="project" value="UniProtKB-KW"/>
</dbReference>
<evidence type="ECO:0000259" key="10">
    <source>
        <dbReference type="Pfam" id="PF01052"/>
    </source>
</evidence>
<evidence type="ECO:0000256" key="1">
    <source>
        <dbReference type="ARBA" id="ARBA00004413"/>
    </source>
</evidence>
<dbReference type="Proteomes" id="UP000185812">
    <property type="component" value="Unassembled WGS sequence"/>
</dbReference>
<keyword evidence="11" id="KW-0969">Cilium</keyword>
<reference evidence="12" key="1">
    <citation type="submission" date="2016-11" db="EMBL/GenBank/DDBJ databases">
        <authorList>
            <person name="Varghese N."/>
            <person name="Submissions S."/>
        </authorList>
    </citation>
    <scope>NUCLEOTIDE SEQUENCE [LARGE SCALE GENOMIC DNA]</scope>
    <source>
        <strain evidence="12">DSM 22212</strain>
    </source>
</reference>
<dbReference type="Pfam" id="PF01052">
    <property type="entry name" value="FliMN_C"/>
    <property type="match status" value="1"/>
</dbReference>
<keyword evidence="4" id="KW-1003">Cell membrane</keyword>
<sequence length="295" mass="31491">MSSNPTLPQLEASQEALQQFLQTLLNQEVSLQPGTLASVQRDQLNELASDRVLIWASSEPFAIGLAPDWIPMLSQAMLGETLNPGDEGTTDLLSEVAAQGYGALRNALAAQGLRLPEVTFVVQQPDAGAAQPPVELPASLLHLPFTLQVGDTQHEGFILLPPEAAQQQDSPADPSASSSTEAAAQSPVEVRPAAFSELGPERIGDGGVKGNLELLADVELEVVVELGRRRLPLADVLRLTTGSIIELEKLVGEPLEIYANGRLIAEGEAVVIDEQFGVRITSLVTGNRQREKTLF</sequence>
<evidence type="ECO:0000256" key="5">
    <source>
        <dbReference type="ARBA" id="ARBA00022500"/>
    </source>
</evidence>
<keyword evidence="6" id="KW-0283">Flagellar rotation</keyword>
<keyword evidence="5" id="KW-0145">Chemotaxis</keyword>
<accession>A0A1M6X4S0</accession>
<comment type="subcellular location">
    <subcellularLocation>
        <location evidence="1">Cell membrane</location>
        <topology evidence="1">Peripheral membrane protein</topology>
        <orientation evidence="1">Cytoplasmic side</orientation>
    </subcellularLocation>
</comment>
<comment type="function">
    <text evidence="8">FliM is one of three proteins (FliG, FliN, FliM) that forms the rotor-mounted switch complex (C ring), located at the base of the basal body. This complex interacts with the CheY and CheZ chemotaxis proteins, in addition to contacting components of the motor that determine the direction of flagellar rotation.</text>
</comment>
<dbReference type="PANTHER" id="PTHR43484:SF1">
    <property type="entry name" value="FLAGELLAR MOTOR SWITCH PROTEIN FLIN"/>
    <property type="match status" value="1"/>
</dbReference>
<dbReference type="AlphaFoldDB" id="A0A1M6X4S0"/>
<dbReference type="NCBIfam" id="TIGR02480">
    <property type="entry name" value="fliN"/>
    <property type="match status" value="1"/>
</dbReference>
<dbReference type="SUPFAM" id="SSF103039">
    <property type="entry name" value="CheC-like"/>
    <property type="match status" value="1"/>
</dbReference>
<evidence type="ECO:0000256" key="7">
    <source>
        <dbReference type="ARBA" id="ARBA00023136"/>
    </source>
</evidence>
<evidence type="ECO:0000256" key="8">
    <source>
        <dbReference type="ARBA" id="ARBA00025044"/>
    </source>
</evidence>
<dbReference type="STRING" id="633813.SAMN04488087_2504"/>
<protein>
    <recommendedName>
        <fullName evidence="3">Flagellar motor switch protein FliN</fullName>
    </recommendedName>
</protein>
<dbReference type="GO" id="GO:0005886">
    <property type="term" value="C:plasma membrane"/>
    <property type="evidence" value="ECO:0007669"/>
    <property type="project" value="UniProtKB-SubCell"/>
</dbReference>
<dbReference type="InterPro" id="IPR028976">
    <property type="entry name" value="CheC-like_sf"/>
</dbReference>